<keyword evidence="8" id="KW-1185">Reference proteome</keyword>
<dbReference type="InterPro" id="IPR036737">
    <property type="entry name" value="OmpA-like_sf"/>
</dbReference>
<evidence type="ECO:0000313" key="8">
    <source>
        <dbReference type="Proteomes" id="UP000557717"/>
    </source>
</evidence>
<dbReference type="Pfam" id="PF00691">
    <property type="entry name" value="OmpA"/>
    <property type="match status" value="1"/>
</dbReference>
<proteinExistence type="predicted"/>
<dbReference type="EMBL" id="JACHFD010000027">
    <property type="protein sequence ID" value="MBB5353508.1"/>
    <property type="molecule type" value="Genomic_DNA"/>
</dbReference>
<evidence type="ECO:0000256" key="4">
    <source>
        <dbReference type="PROSITE-ProRule" id="PRU00473"/>
    </source>
</evidence>
<dbReference type="InterPro" id="IPR050330">
    <property type="entry name" value="Bact_OuterMem_StrucFunc"/>
</dbReference>
<evidence type="ECO:0000256" key="1">
    <source>
        <dbReference type="ARBA" id="ARBA00004442"/>
    </source>
</evidence>
<comment type="subcellular location">
    <subcellularLocation>
        <location evidence="1">Cell outer membrane</location>
    </subcellularLocation>
</comment>
<evidence type="ECO:0000256" key="3">
    <source>
        <dbReference type="ARBA" id="ARBA00023237"/>
    </source>
</evidence>
<dbReference type="CDD" id="cd07185">
    <property type="entry name" value="OmpA_C-like"/>
    <property type="match status" value="1"/>
</dbReference>
<protein>
    <submittedName>
        <fullName evidence="7">Outer membrane protein OmpA-like peptidoglycan-associated protein</fullName>
    </submittedName>
</protein>
<dbReference type="PANTHER" id="PTHR30329">
    <property type="entry name" value="STATOR ELEMENT OF FLAGELLAR MOTOR COMPLEX"/>
    <property type="match status" value="1"/>
</dbReference>
<sequence length="445" mass="48398">MRHQVPYLLLAFGIGALAAFLLLNRFAKEPVVMPEVTEIPAAESLAPELPVEEEAGVPPLEAMEEKPVDSTAARLPENPGPGKAMRNPRQLVSEIGEALEAGDLDSAGQLIGGMALTPEAREKLAELAANGTLKSLLPDGAHEVGEMEVNARARWSLHLEGAEAGRERIFLDLVRGPDGWKVERLMFPPNPGIPLPKAGVLDPLGITDAFLQATLIQDFEKAREFVDSTSVSDAKIAGLCILFEEGDYRLRPEKPLRGMFEKEDTAGLLASVVSGEEQGIAQFSITLDRSAEHGWRIREINLDELLADYAARLGGGDVYYTPLLKNPKGGDTLVLYFDFDSDALTPRTERQLEIVADILRLDPDKKLTISGHTDALGSENYNEQLSGGRADAVKSFLVKSGVEEAQIETLARGPSQPLRPNFTESGADNPSGRRANRRSEIYLDF</sequence>
<feature type="region of interest" description="Disordered" evidence="5">
    <location>
        <begin position="410"/>
        <end position="438"/>
    </location>
</feature>
<keyword evidence="2 4" id="KW-0472">Membrane</keyword>
<dbReference type="AlphaFoldDB" id="A0A840VFY1"/>
<dbReference type="InterPro" id="IPR006665">
    <property type="entry name" value="OmpA-like"/>
</dbReference>
<dbReference type="PRINTS" id="PR01021">
    <property type="entry name" value="OMPADOMAIN"/>
</dbReference>
<dbReference type="GO" id="GO:0009279">
    <property type="term" value="C:cell outer membrane"/>
    <property type="evidence" value="ECO:0007669"/>
    <property type="project" value="UniProtKB-SubCell"/>
</dbReference>
<reference evidence="7 8" key="1">
    <citation type="submission" date="2020-08" db="EMBL/GenBank/DDBJ databases">
        <title>Genomic Encyclopedia of Type Strains, Phase IV (KMG-IV): sequencing the most valuable type-strain genomes for metagenomic binning, comparative biology and taxonomic classification.</title>
        <authorList>
            <person name="Goeker M."/>
        </authorList>
    </citation>
    <scope>NUCLEOTIDE SEQUENCE [LARGE SCALE GENOMIC DNA]</scope>
    <source>
        <strain evidence="7 8">YC6886</strain>
    </source>
</reference>
<dbReference type="PANTHER" id="PTHR30329:SF21">
    <property type="entry name" value="LIPOPROTEIN YIAD-RELATED"/>
    <property type="match status" value="1"/>
</dbReference>
<gene>
    <name evidence="7" type="ORF">HNR46_003769</name>
</gene>
<dbReference type="Gene3D" id="3.30.1330.60">
    <property type="entry name" value="OmpA-like domain"/>
    <property type="match status" value="1"/>
</dbReference>
<evidence type="ECO:0000259" key="6">
    <source>
        <dbReference type="PROSITE" id="PS51123"/>
    </source>
</evidence>
<dbReference type="RefSeq" id="WP_184021464.1">
    <property type="nucleotide sequence ID" value="NZ_JACHFD010000027.1"/>
</dbReference>
<evidence type="ECO:0000256" key="2">
    <source>
        <dbReference type="ARBA" id="ARBA00023136"/>
    </source>
</evidence>
<evidence type="ECO:0000313" key="7">
    <source>
        <dbReference type="EMBL" id="MBB5353508.1"/>
    </source>
</evidence>
<dbReference type="InterPro" id="IPR006664">
    <property type="entry name" value="OMP_bac"/>
</dbReference>
<feature type="region of interest" description="Disordered" evidence="5">
    <location>
        <begin position="63"/>
        <end position="87"/>
    </location>
</feature>
<evidence type="ECO:0000256" key="5">
    <source>
        <dbReference type="SAM" id="MobiDB-lite"/>
    </source>
</evidence>
<dbReference type="PROSITE" id="PS51123">
    <property type="entry name" value="OMPA_2"/>
    <property type="match status" value="1"/>
</dbReference>
<comment type="caution">
    <text evidence="7">The sequence shown here is derived from an EMBL/GenBank/DDBJ whole genome shotgun (WGS) entry which is preliminary data.</text>
</comment>
<accession>A0A840VFY1</accession>
<organism evidence="7 8">
    <name type="scientific">Haloferula luteola</name>
    <dbReference type="NCBI Taxonomy" id="595692"/>
    <lineage>
        <taxon>Bacteria</taxon>
        <taxon>Pseudomonadati</taxon>
        <taxon>Verrucomicrobiota</taxon>
        <taxon>Verrucomicrobiia</taxon>
        <taxon>Verrucomicrobiales</taxon>
        <taxon>Verrucomicrobiaceae</taxon>
        <taxon>Haloferula</taxon>
    </lineage>
</organism>
<name>A0A840VFY1_9BACT</name>
<feature type="domain" description="OmpA-like" evidence="6">
    <location>
        <begin position="329"/>
        <end position="445"/>
    </location>
</feature>
<dbReference type="SUPFAM" id="SSF103088">
    <property type="entry name" value="OmpA-like"/>
    <property type="match status" value="1"/>
</dbReference>
<keyword evidence="3" id="KW-0998">Cell outer membrane</keyword>
<dbReference type="Proteomes" id="UP000557717">
    <property type="component" value="Unassembled WGS sequence"/>
</dbReference>